<feature type="domain" description="Terpene synthase metal-binding" evidence="5">
    <location>
        <begin position="146"/>
        <end position="198"/>
    </location>
</feature>
<dbReference type="InterPro" id="IPR008930">
    <property type="entry name" value="Terpenoid_cyclase/PrenylTrfase"/>
</dbReference>
<dbReference type="PANTHER" id="PTHR31225:SF9">
    <property type="entry name" value="TERPENE SYNTHASE 10"/>
    <property type="match status" value="1"/>
</dbReference>
<name>A0A8K1B0L0_9ROSI</name>
<dbReference type="InterPro" id="IPR036965">
    <property type="entry name" value="Terpene_synth_N_sf"/>
</dbReference>
<dbReference type="PANTHER" id="PTHR31225">
    <property type="entry name" value="OS04G0344100 PROTEIN-RELATED"/>
    <property type="match status" value="1"/>
</dbReference>
<comment type="cofactor">
    <cofactor evidence="1">
        <name>Mg(2+)</name>
        <dbReference type="ChEBI" id="CHEBI:18420"/>
    </cofactor>
</comment>
<feature type="region of interest" description="Disordered" evidence="4">
    <location>
        <begin position="233"/>
        <end position="276"/>
    </location>
</feature>
<dbReference type="GO" id="GO:0016114">
    <property type="term" value="P:terpenoid biosynthetic process"/>
    <property type="evidence" value="ECO:0007669"/>
    <property type="project" value="InterPro"/>
</dbReference>
<evidence type="ECO:0000256" key="3">
    <source>
        <dbReference type="ARBA" id="ARBA00022842"/>
    </source>
</evidence>
<dbReference type="GO" id="GO:0010333">
    <property type="term" value="F:terpene synthase activity"/>
    <property type="evidence" value="ECO:0007669"/>
    <property type="project" value="InterPro"/>
</dbReference>
<evidence type="ECO:0000256" key="4">
    <source>
        <dbReference type="SAM" id="MobiDB-lite"/>
    </source>
</evidence>
<keyword evidence="2" id="KW-0479">Metal-binding</keyword>
<dbReference type="Gene3D" id="1.10.600.10">
    <property type="entry name" value="Farnesyl Diphosphate Synthase"/>
    <property type="match status" value="1"/>
</dbReference>
<evidence type="ECO:0000256" key="2">
    <source>
        <dbReference type="ARBA" id="ARBA00022723"/>
    </source>
</evidence>
<evidence type="ECO:0000313" key="6">
    <source>
        <dbReference type="EMBL" id="QWQ79603.1"/>
    </source>
</evidence>
<dbReference type="SUPFAM" id="SSF48239">
    <property type="entry name" value="Terpenoid cyclases/Protein prenyltransferases"/>
    <property type="match status" value="1"/>
</dbReference>
<evidence type="ECO:0000259" key="5">
    <source>
        <dbReference type="Pfam" id="PF03936"/>
    </source>
</evidence>
<dbReference type="SUPFAM" id="SSF48576">
    <property type="entry name" value="Terpenoid synthases"/>
    <property type="match status" value="1"/>
</dbReference>
<dbReference type="Gene3D" id="1.50.10.130">
    <property type="entry name" value="Terpene synthase, N-terminal domain"/>
    <property type="match status" value="2"/>
</dbReference>
<dbReference type="AlphaFoldDB" id="A0A8K1B0L0"/>
<accession>A0A8K1B0L0</accession>
<dbReference type="EMBL" id="MW592970">
    <property type="protein sequence ID" value="QWQ79603.1"/>
    <property type="molecule type" value="mRNA"/>
</dbReference>
<dbReference type="InterPro" id="IPR050148">
    <property type="entry name" value="Terpene_synthase-like"/>
</dbReference>
<sequence length="276" mass="32071">MIFHRVLEHPKQLDLVDFLQRLGVSYHFEDDIRRILKKLCNTSTHDGDVSSFLLIESESIMEEARNFATKHLKEYVNQSNDQNLCARVNHALELPLHWRMPRLEARWFIDAYRSKEDTNSILHGLAKLDFNMAQAVHQEGSKHTGLGDLSFARYRLMENFLWRMGVSFQSRLGYNRRVLTKVNALITTIDDVYDVKRGVGEKLDVGLMGWGRGPVVQWCRRRGGALQMGMRGMAQKAGVGAKQLPQRRRKEKERKRKKKRKGMRKKKRAPAQQTKG</sequence>
<evidence type="ECO:0000256" key="1">
    <source>
        <dbReference type="ARBA" id="ARBA00001946"/>
    </source>
</evidence>
<feature type="compositionally biased region" description="Basic residues" evidence="4">
    <location>
        <begin position="245"/>
        <end position="269"/>
    </location>
</feature>
<reference evidence="6" key="1">
    <citation type="submission" date="2021-02" db="EMBL/GenBank/DDBJ databases">
        <authorList>
            <person name="Yin Q.X."/>
            <person name="Jiang S.L."/>
            <person name="Li D.X."/>
            <person name="Yang R."/>
            <person name="Huang H.L."/>
            <person name="Tang Q."/>
            <person name="Wang Y."/>
            <person name="Chen Z."/>
        </authorList>
    </citation>
    <scope>NUCLEOTIDE SEQUENCE</scope>
</reference>
<protein>
    <submittedName>
        <fullName evidence="6">TPS45</fullName>
    </submittedName>
</protein>
<dbReference type="InterPro" id="IPR008949">
    <property type="entry name" value="Isoprenoid_synthase_dom_sf"/>
</dbReference>
<organism evidence="6">
    <name type="scientific">Juglans sigillata</name>
    <dbReference type="NCBI Taxonomy" id="224355"/>
    <lineage>
        <taxon>Eukaryota</taxon>
        <taxon>Viridiplantae</taxon>
        <taxon>Streptophyta</taxon>
        <taxon>Embryophyta</taxon>
        <taxon>Tracheophyta</taxon>
        <taxon>Spermatophyta</taxon>
        <taxon>Magnoliopsida</taxon>
        <taxon>eudicotyledons</taxon>
        <taxon>Gunneridae</taxon>
        <taxon>Pentapetalae</taxon>
        <taxon>rosids</taxon>
        <taxon>fabids</taxon>
        <taxon>Fagales</taxon>
        <taxon>Juglandaceae</taxon>
        <taxon>Juglans</taxon>
    </lineage>
</organism>
<keyword evidence="3" id="KW-0460">Magnesium</keyword>
<dbReference type="Pfam" id="PF03936">
    <property type="entry name" value="Terpene_synth_C"/>
    <property type="match status" value="1"/>
</dbReference>
<proteinExistence type="evidence at transcript level"/>
<dbReference type="GO" id="GO:0000287">
    <property type="term" value="F:magnesium ion binding"/>
    <property type="evidence" value="ECO:0007669"/>
    <property type="project" value="InterPro"/>
</dbReference>
<dbReference type="InterPro" id="IPR005630">
    <property type="entry name" value="Terpene_synthase_metal-bd"/>
</dbReference>